<evidence type="ECO:0000256" key="1">
    <source>
        <dbReference type="SAM" id="Phobius"/>
    </source>
</evidence>
<feature type="transmembrane region" description="Helical" evidence="1">
    <location>
        <begin position="85"/>
        <end position="106"/>
    </location>
</feature>
<organism evidence="2 3">
    <name type="scientific">Pseudomonas auratipiscis</name>
    <dbReference type="NCBI Taxonomy" id="3115853"/>
    <lineage>
        <taxon>Bacteria</taxon>
        <taxon>Pseudomonadati</taxon>
        <taxon>Pseudomonadota</taxon>
        <taxon>Gammaproteobacteria</taxon>
        <taxon>Pseudomonadales</taxon>
        <taxon>Pseudomonadaceae</taxon>
        <taxon>Pseudomonas</taxon>
    </lineage>
</organism>
<keyword evidence="1" id="KW-0812">Transmembrane</keyword>
<feature type="transmembrane region" description="Helical" evidence="1">
    <location>
        <begin position="274"/>
        <end position="295"/>
    </location>
</feature>
<feature type="transmembrane region" description="Helical" evidence="1">
    <location>
        <begin position="366"/>
        <end position="386"/>
    </location>
</feature>
<feature type="transmembrane region" description="Helical" evidence="1">
    <location>
        <begin position="55"/>
        <end position="73"/>
    </location>
</feature>
<feature type="transmembrane region" description="Helical" evidence="1">
    <location>
        <begin position="307"/>
        <end position="329"/>
    </location>
</feature>
<name>A0AB35WV76_9PSED</name>
<feature type="transmembrane region" description="Helical" evidence="1">
    <location>
        <begin position="223"/>
        <end position="239"/>
    </location>
</feature>
<dbReference type="InterPro" id="IPR010266">
    <property type="entry name" value="NnrS"/>
</dbReference>
<protein>
    <submittedName>
        <fullName evidence="2">NnrS family protein</fullName>
    </submittedName>
</protein>
<dbReference type="Pfam" id="PF05940">
    <property type="entry name" value="NnrS"/>
    <property type="match status" value="1"/>
</dbReference>
<dbReference type="EMBL" id="JAZDQP010000013">
    <property type="protein sequence ID" value="MEE1868352.1"/>
    <property type="molecule type" value="Genomic_DNA"/>
</dbReference>
<sequence>MSRSLPVLMCGFRPFFVLTAASATLLMLTWLLVINGWLPGWNPPGGLVLWHAHELIFGFAAAATAGFTLTAIPEFSKTSEILGKTLLPVVGLWLLARLAYLLAALWPAALGLWPAALCNLAFWLTLLRLLVPRLWQADGRAHLSFAWVILSLCLLQVGFFAAQLMVADALAWARAATGALSVLIVIATSRISMSVVNGRIEEGRPDAPLPNDSYLARPPRRNLAIVCIVLCSASEFVIGGQPVSGWVALAAAAAMFNLLNDWHVGRPLFQRWALMLYTCYWLIGLGYLALGAAWLGAPISSSSGRHLLTSGAVSLAIFAVMAMVGRIHAGLWLDRRPWPMLCASTLVLAALLRTLAGLPLTASSSLALMNIAGLLWASCFAIYLIATWNTLTGPRADGRHDGSGPQLKSDHSC</sequence>
<gene>
    <name evidence="2" type="ORF">V0R53_18340</name>
</gene>
<feature type="transmembrane region" description="Helical" evidence="1">
    <location>
        <begin position="245"/>
        <end position="262"/>
    </location>
</feature>
<feature type="transmembrane region" description="Helical" evidence="1">
    <location>
        <begin position="341"/>
        <end position="360"/>
    </location>
</feature>
<keyword evidence="1" id="KW-1133">Transmembrane helix</keyword>
<evidence type="ECO:0000313" key="2">
    <source>
        <dbReference type="EMBL" id="MEE1868352.1"/>
    </source>
</evidence>
<dbReference type="Proteomes" id="UP001307839">
    <property type="component" value="Unassembled WGS sequence"/>
</dbReference>
<feature type="transmembrane region" description="Helical" evidence="1">
    <location>
        <begin position="171"/>
        <end position="189"/>
    </location>
</feature>
<dbReference type="AlphaFoldDB" id="A0AB35WV76"/>
<feature type="transmembrane region" description="Helical" evidence="1">
    <location>
        <begin position="12"/>
        <end position="35"/>
    </location>
</feature>
<reference evidence="2 3" key="1">
    <citation type="submission" date="2024-01" db="EMBL/GenBank/DDBJ databases">
        <title>Unpublished Manusciprt.</title>
        <authorList>
            <person name="Duman M."/>
            <person name="Valdes E.G."/>
            <person name="Ajmi N."/>
            <person name="Altun S."/>
            <person name="Saticioglu I.B."/>
        </authorList>
    </citation>
    <scope>NUCLEOTIDE SEQUENCE [LARGE SCALE GENOMIC DNA]</scope>
    <source>
        <strain evidence="2 3">120P</strain>
    </source>
</reference>
<comment type="caution">
    <text evidence="2">The sequence shown here is derived from an EMBL/GenBank/DDBJ whole genome shotgun (WGS) entry which is preliminary data.</text>
</comment>
<keyword evidence="1" id="KW-0472">Membrane</keyword>
<accession>A0AB35WV76</accession>
<keyword evidence="3" id="KW-1185">Reference proteome</keyword>
<dbReference type="RefSeq" id="WP_330080209.1">
    <property type="nucleotide sequence ID" value="NZ_JAZDCU010000016.1"/>
</dbReference>
<proteinExistence type="predicted"/>
<evidence type="ECO:0000313" key="3">
    <source>
        <dbReference type="Proteomes" id="UP001307839"/>
    </source>
</evidence>
<feature type="transmembrane region" description="Helical" evidence="1">
    <location>
        <begin position="143"/>
        <end position="165"/>
    </location>
</feature>
<feature type="transmembrane region" description="Helical" evidence="1">
    <location>
        <begin position="112"/>
        <end position="131"/>
    </location>
</feature>